<accession>A0A2I2FFB5</accession>
<keyword evidence="4" id="KW-1185">Reference proteome</keyword>
<dbReference type="RefSeq" id="XP_024673338.1">
    <property type="nucleotide sequence ID" value="XM_024818323.1"/>
</dbReference>
<feature type="region of interest" description="Disordered" evidence="1">
    <location>
        <begin position="163"/>
        <end position="182"/>
    </location>
</feature>
<name>A0A2I2FFB5_ASPCN</name>
<evidence type="ECO:0000256" key="1">
    <source>
        <dbReference type="SAM" id="MobiDB-lite"/>
    </source>
</evidence>
<keyword evidence="2" id="KW-0812">Transmembrane</keyword>
<sequence>MVDTTSIMLTGKSPINQTMRLIYIIDLYDHGRKYNEHNGLKEDKGAADTKSIQCSSNEGIYILWWSTVRLEYLRHPRDGPKLFSSFFSFNFFILFFPSFSLLFLLRFSSLDFWKITSKKKKRSKPDKQDPSRPISLFFFFPVFLPRLLLHLHPPGLSLTRNLAQDSASSRGEPGSNRSERNKGTRTDCAYFFSSFSSPSSSFSSTFIPLLDSIFSIPPLFVPINLLGRFVNTTH</sequence>
<reference evidence="3 4" key="1">
    <citation type="submission" date="2017-12" db="EMBL/GenBank/DDBJ databases">
        <authorList>
            <consortium name="DOE Joint Genome Institute"/>
            <person name="Haridas S."/>
            <person name="Kjaerbolling I."/>
            <person name="Vesth T.C."/>
            <person name="Frisvad J.C."/>
            <person name="Nybo J.L."/>
            <person name="Theobald S."/>
            <person name="Kuo A."/>
            <person name="Bowyer P."/>
            <person name="Matsuda Y."/>
            <person name="Mondo S."/>
            <person name="Lyhne E.K."/>
            <person name="Kogle M.E."/>
            <person name="Clum A."/>
            <person name="Lipzen A."/>
            <person name="Salamov A."/>
            <person name="Ngan C.Y."/>
            <person name="Daum C."/>
            <person name="Chiniquy J."/>
            <person name="Barry K."/>
            <person name="LaButti K."/>
            <person name="Simmons B.A."/>
            <person name="Magnuson J.K."/>
            <person name="Mortensen U.H."/>
            <person name="Larsen T.O."/>
            <person name="Grigoriev I.V."/>
            <person name="Baker S.E."/>
            <person name="Andersen M.R."/>
            <person name="Nordberg H.P."/>
            <person name="Cantor M.N."/>
            <person name="Hua S.X."/>
        </authorList>
    </citation>
    <scope>NUCLEOTIDE SEQUENCE [LARGE SCALE GENOMIC DNA]</scope>
    <source>
        <strain evidence="3 4">CBS 102.13</strain>
    </source>
</reference>
<dbReference type="GeneID" id="36525483"/>
<keyword evidence="2" id="KW-0472">Membrane</keyword>
<gene>
    <name evidence="3" type="ORF">BDW47DRAFT_15060</name>
</gene>
<organism evidence="3 4">
    <name type="scientific">Aspergillus candidus</name>
    <dbReference type="NCBI Taxonomy" id="41067"/>
    <lineage>
        <taxon>Eukaryota</taxon>
        <taxon>Fungi</taxon>
        <taxon>Dikarya</taxon>
        <taxon>Ascomycota</taxon>
        <taxon>Pezizomycotina</taxon>
        <taxon>Eurotiomycetes</taxon>
        <taxon>Eurotiomycetidae</taxon>
        <taxon>Eurotiales</taxon>
        <taxon>Aspergillaceae</taxon>
        <taxon>Aspergillus</taxon>
        <taxon>Aspergillus subgen. Circumdati</taxon>
    </lineage>
</organism>
<dbReference type="AlphaFoldDB" id="A0A2I2FFB5"/>
<protein>
    <submittedName>
        <fullName evidence="3">Uncharacterized protein</fullName>
    </submittedName>
</protein>
<feature type="transmembrane region" description="Helical" evidence="2">
    <location>
        <begin position="91"/>
        <end position="113"/>
    </location>
</feature>
<dbReference type="Proteomes" id="UP000234585">
    <property type="component" value="Unassembled WGS sequence"/>
</dbReference>
<evidence type="ECO:0000313" key="3">
    <source>
        <dbReference type="EMBL" id="PLB39326.1"/>
    </source>
</evidence>
<proteinExistence type="predicted"/>
<dbReference type="EMBL" id="KZ559130">
    <property type="protein sequence ID" value="PLB39326.1"/>
    <property type="molecule type" value="Genomic_DNA"/>
</dbReference>
<evidence type="ECO:0000313" key="4">
    <source>
        <dbReference type="Proteomes" id="UP000234585"/>
    </source>
</evidence>
<evidence type="ECO:0000256" key="2">
    <source>
        <dbReference type="SAM" id="Phobius"/>
    </source>
</evidence>
<keyword evidence="2" id="KW-1133">Transmembrane helix</keyword>